<evidence type="ECO:0000256" key="2">
    <source>
        <dbReference type="ARBA" id="ARBA00023157"/>
    </source>
</evidence>
<gene>
    <name evidence="6" type="ORF">MANES_08G021200v8</name>
</gene>
<reference evidence="7" key="1">
    <citation type="journal article" date="2016" name="Nat. Biotechnol.">
        <title>Sequencing wild and cultivated cassava and related species reveals extensive interspecific hybridization and genetic diversity.</title>
        <authorList>
            <person name="Bredeson J.V."/>
            <person name="Lyons J.B."/>
            <person name="Prochnik S.E."/>
            <person name="Wu G.A."/>
            <person name="Ha C.M."/>
            <person name="Edsinger-Gonzales E."/>
            <person name="Grimwood J."/>
            <person name="Schmutz J."/>
            <person name="Rabbi I.Y."/>
            <person name="Egesi C."/>
            <person name="Nauluvula P."/>
            <person name="Lebot V."/>
            <person name="Ndunguru J."/>
            <person name="Mkamilo G."/>
            <person name="Bart R.S."/>
            <person name="Setter T.L."/>
            <person name="Gleadow R.M."/>
            <person name="Kulakow P."/>
            <person name="Ferguson M.E."/>
            <person name="Rounsley S."/>
            <person name="Rokhsar D.S."/>
        </authorList>
    </citation>
    <scope>NUCLEOTIDE SEQUENCE [LARGE SCALE GENOMIC DNA]</scope>
    <source>
        <strain evidence="7">cv. AM560-2</strain>
    </source>
</reference>
<feature type="transmembrane region" description="Helical" evidence="4">
    <location>
        <begin position="447"/>
        <end position="468"/>
    </location>
</feature>
<name>A0A2C9VE98_MANES</name>
<evidence type="ECO:0000259" key="5">
    <source>
        <dbReference type="PROSITE" id="PS50948"/>
    </source>
</evidence>
<keyword evidence="1" id="KW-0732">Signal</keyword>
<dbReference type="PROSITE" id="PS50948">
    <property type="entry name" value="PAN"/>
    <property type="match status" value="1"/>
</dbReference>
<keyword evidence="4" id="KW-1133">Transmembrane helix</keyword>
<evidence type="ECO:0000256" key="4">
    <source>
        <dbReference type="SAM" id="Phobius"/>
    </source>
</evidence>
<accession>A0A2C9VE98</accession>
<dbReference type="InterPro" id="IPR036426">
    <property type="entry name" value="Bulb-type_lectin_dom_sf"/>
</dbReference>
<dbReference type="InterPro" id="IPR000858">
    <property type="entry name" value="S_locus_glycoprot_dom"/>
</dbReference>
<organism evidence="6 7">
    <name type="scientific">Manihot esculenta</name>
    <name type="common">Cassava</name>
    <name type="synonym">Jatropha manihot</name>
    <dbReference type="NCBI Taxonomy" id="3983"/>
    <lineage>
        <taxon>Eukaryota</taxon>
        <taxon>Viridiplantae</taxon>
        <taxon>Streptophyta</taxon>
        <taxon>Embryophyta</taxon>
        <taxon>Tracheophyta</taxon>
        <taxon>Spermatophyta</taxon>
        <taxon>Magnoliopsida</taxon>
        <taxon>eudicotyledons</taxon>
        <taxon>Gunneridae</taxon>
        <taxon>Pentapetalae</taxon>
        <taxon>rosids</taxon>
        <taxon>fabids</taxon>
        <taxon>Malpighiales</taxon>
        <taxon>Euphorbiaceae</taxon>
        <taxon>Crotonoideae</taxon>
        <taxon>Manihoteae</taxon>
        <taxon>Manihot</taxon>
    </lineage>
</organism>
<proteinExistence type="predicted"/>
<dbReference type="EMBL" id="CM004394">
    <property type="protein sequence ID" value="OAY42852.1"/>
    <property type="molecule type" value="Genomic_DNA"/>
</dbReference>
<evidence type="ECO:0000256" key="3">
    <source>
        <dbReference type="ARBA" id="ARBA00023180"/>
    </source>
</evidence>
<dbReference type="PANTHER" id="PTHR32444:SF108">
    <property type="entry name" value="OS02G0527900 PROTEIN"/>
    <property type="match status" value="1"/>
</dbReference>
<dbReference type="GO" id="GO:0048544">
    <property type="term" value="P:recognition of pollen"/>
    <property type="evidence" value="ECO:0007669"/>
    <property type="project" value="InterPro"/>
</dbReference>
<protein>
    <recommendedName>
        <fullName evidence="5">Apple domain-containing protein</fullName>
    </recommendedName>
</protein>
<keyword evidence="7" id="KW-1185">Reference proteome</keyword>
<dbReference type="Gene3D" id="2.90.10.10">
    <property type="entry name" value="Bulb-type lectin domain"/>
    <property type="match status" value="1"/>
</dbReference>
<dbReference type="Pfam" id="PF00954">
    <property type="entry name" value="S_locus_glycop"/>
    <property type="match status" value="1"/>
</dbReference>
<comment type="caution">
    <text evidence="6">The sequence shown here is derived from an EMBL/GenBank/DDBJ whole genome shotgun (WGS) entry which is preliminary data.</text>
</comment>
<keyword evidence="3" id="KW-0325">Glycoprotein</keyword>
<keyword evidence="4" id="KW-0812">Transmembrane</keyword>
<sequence length="507" mass="56060">MSVFTESLSFCIISPLSSEMGKRINSVNRLRATHLLFIVFVIFTSRWSYVVAVATQELLVGFKATPSPSVSSFQSLLNDSTGNFSLGFLRVNRVQLSISVIHLPSLQSLWQVNPTSLARWSDHTQLFFNGSLVISDPHSGLFWSTGTRGDKVVLLNNSNLQIQKLEGSPSSVLWQSFDFPTDTLVEKQNLTSNMSLVSSNGLYSLRLGDTFMALYVKFEEKMQQMYWKHKALEARAVIIEGQGPILARVESSGYLGMFQTGNSPVDVQAFNSYQQPFNRFLLVRLESDGNLKGYFLDGSTWVLDYQAISDMCDLPSPCGSYGLCKSGSGCSCLDNRTEFSSGECLAVQSGDLCSDGEAKTQNDFRVLRRQGVELPFKELMGYKTVSSLQQCEGLCESNCSCWGAVYNNASGFCYLVDYPIRTLLSVGDESKAGYFKVREGTGKKMKVGVWILSGAIAVMIGAIGFMSCRFWKRRGVKRILVEEDGISPGPYKDLGSASFRSIEMGTV</sequence>
<dbReference type="AlphaFoldDB" id="A0A2C9VE98"/>
<dbReference type="InterPro" id="IPR003609">
    <property type="entry name" value="Pan_app"/>
</dbReference>
<evidence type="ECO:0000256" key="1">
    <source>
        <dbReference type="ARBA" id="ARBA00022729"/>
    </source>
</evidence>
<dbReference type="PANTHER" id="PTHR32444">
    <property type="entry name" value="BULB-TYPE LECTIN DOMAIN-CONTAINING PROTEIN"/>
    <property type="match status" value="1"/>
</dbReference>
<dbReference type="Proteomes" id="UP000091857">
    <property type="component" value="Chromosome 8"/>
</dbReference>
<evidence type="ECO:0000313" key="7">
    <source>
        <dbReference type="Proteomes" id="UP000091857"/>
    </source>
</evidence>
<dbReference type="Gramene" id="Manes.08G021200.1.v8.1">
    <property type="protein sequence ID" value="Manes.08G021200.1.v8.1.CDS.1"/>
    <property type="gene ID" value="Manes.08G021200.v8.1"/>
</dbReference>
<dbReference type="Pfam" id="PF01453">
    <property type="entry name" value="B_lectin"/>
    <property type="match status" value="1"/>
</dbReference>
<dbReference type="SUPFAM" id="SSF51110">
    <property type="entry name" value="alpha-D-mannose-specific plant lectins"/>
    <property type="match status" value="1"/>
</dbReference>
<dbReference type="STRING" id="3983.A0A2C9VE98"/>
<keyword evidence="4" id="KW-0472">Membrane</keyword>
<dbReference type="InterPro" id="IPR001480">
    <property type="entry name" value="Bulb-type_lectin_dom"/>
</dbReference>
<evidence type="ECO:0000313" key="6">
    <source>
        <dbReference type="EMBL" id="OAY42852.1"/>
    </source>
</evidence>
<dbReference type="OrthoDB" id="590879at2759"/>
<feature type="domain" description="Apple" evidence="5">
    <location>
        <begin position="353"/>
        <end position="439"/>
    </location>
</feature>
<dbReference type="Pfam" id="PF00024">
    <property type="entry name" value="PAN_1"/>
    <property type="match status" value="1"/>
</dbReference>
<keyword evidence="2" id="KW-1015">Disulfide bond</keyword>